<accession>A0A9P6HR49</accession>
<protein>
    <recommendedName>
        <fullName evidence="3">F-box domain-containing protein</fullName>
    </recommendedName>
</protein>
<organism evidence="1 2">
    <name type="scientific">Thelephora terrestris</name>
    <dbReference type="NCBI Taxonomy" id="56493"/>
    <lineage>
        <taxon>Eukaryota</taxon>
        <taxon>Fungi</taxon>
        <taxon>Dikarya</taxon>
        <taxon>Basidiomycota</taxon>
        <taxon>Agaricomycotina</taxon>
        <taxon>Agaricomycetes</taxon>
        <taxon>Thelephorales</taxon>
        <taxon>Thelephoraceae</taxon>
        <taxon>Thelephora</taxon>
    </lineage>
</organism>
<reference evidence="1" key="1">
    <citation type="journal article" date="2020" name="Nat. Commun.">
        <title>Large-scale genome sequencing of mycorrhizal fungi provides insights into the early evolution of symbiotic traits.</title>
        <authorList>
            <person name="Miyauchi S."/>
            <person name="Kiss E."/>
            <person name="Kuo A."/>
            <person name="Drula E."/>
            <person name="Kohler A."/>
            <person name="Sanchez-Garcia M."/>
            <person name="Morin E."/>
            <person name="Andreopoulos B."/>
            <person name="Barry K.W."/>
            <person name="Bonito G."/>
            <person name="Buee M."/>
            <person name="Carver A."/>
            <person name="Chen C."/>
            <person name="Cichocki N."/>
            <person name="Clum A."/>
            <person name="Culley D."/>
            <person name="Crous P.W."/>
            <person name="Fauchery L."/>
            <person name="Girlanda M."/>
            <person name="Hayes R.D."/>
            <person name="Keri Z."/>
            <person name="LaButti K."/>
            <person name="Lipzen A."/>
            <person name="Lombard V."/>
            <person name="Magnuson J."/>
            <person name="Maillard F."/>
            <person name="Murat C."/>
            <person name="Nolan M."/>
            <person name="Ohm R.A."/>
            <person name="Pangilinan J."/>
            <person name="Pereira M.F."/>
            <person name="Perotto S."/>
            <person name="Peter M."/>
            <person name="Pfister S."/>
            <person name="Riley R."/>
            <person name="Sitrit Y."/>
            <person name="Stielow J.B."/>
            <person name="Szollosi G."/>
            <person name="Zifcakova L."/>
            <person name="Stursova M."/>
            <person name="Spatafora J.W."/>
            <person name="Tedersoo L."/>
            <person name="Vaario L.M."/>
            <person name="Yamada A."/>
            <person name="Yan M."/>
            <person name="Wang P."/>
            <person name="Xu J."/>
            <person name="Bruns T."/>
            <person name="Baldrian P."/>
            <person name="Vilgalys R."/>
            <person name="Dunand C."/>
            <person name="Henrissat B."/>
            <person name="Grigoriev I.V."/>
            <person name="Hibbett D."/>
            <person name="Nagy L.G."/>
            <person name="Martin F.M."/>
        </authorList>
    </citation>
    <scope>NUCLEOTIDE SEQUENCE</scope>
    <source>
        <strain evidence="1">UH-Tt-Lm1</strain>
    </source>
</reference>
<evidence type="ECO:0000313" key="1">
    <source>
        <dbReference type="EMBL" id="KAF9791010.1"/>
    </source>
</evidence>
<comment type="caution">
    <text evidence="1">The sequence shown here is derived from an EMBL/GenBank/DDBJ whole genome shotgun (WGS) entry which is preliminary data.</text>
</comment>
<name>A0A9P6HR49_9AGAM</name>
<sequence>MSVVKAPTSSLSAYELFASRLWHRTRVKIERSFHGGTSKAPTASPSPITKLVQDLVEVIMSYFIHDTPTLLVCSMTCYSWYIASVPHLHHSLMTYDSARDRGHAWPTPLRKSYELGLLPLVKRFRIRVQVHKFAPKNLNQFTLRYFSALTNLQELGIDHLQVSTFMPIIQQCFGHLLPNL</sequence>
<dbReference type="EMBL" id="WIUZ02000002">
    <property type="protein sequence ID" value="KAF9791010.1"/>
    <property type="molecule type" value="Genomic_DNA"/>
</dbReference>
<evidence type="ECO:0000313" key="2">
    <source>
        <dbReference type="Proteomes" id="UP000736335"/>
    </source>
</evidence>
<dbReference type="Proteomes" id="UP000736335">
    <property type="component" value="Unassembled WGS sequence"/>
</dbReference>
<dbReference type="InterPro" id="IPR036047">
    <property type="entry name" value="F-box-like_dom_sf"/>
</dbReference>
<dbReference type="SUPFAM" id="SSF81383">
    <property type="entry name" value="F-box domain"/>
    <property type="match status" value="1"/>
</dbReference>
<evidence type="ECO:0008006" key="3">
    <source>
        <dbReference type="Google" id="ProtNLM"/>
    </source>
</evidence>
<proteinExistence type="predicted"/>
<keyword evidence="2" id="KW-1185">Reference proteome</keyword>
<dbReference type="OrthoDB" id="3300530at2759"/>
<reference evidence="1" key="2">
    <citation type="submission" date="2020-11" db="EMBL/GenBank/DDBJ databases">
        <authorList>
            <consortium name="DOE Joint Genome Institute"/>
            <person name="Kuo A."/>
            <person name="Miyauchi S."/>
            <person name="Kiss E."/>
            <person name="Drula E."/>
            <person name="Kohler A."/>
            <person name="Sanchez-Garcia M."/>
            <person name="Andreopoulos B."/>
            <person name="Barry K.W."/>
            <person name="Bonito G."/>
            <person name="Buee M."/>
            <person name="Carver A."/>
            <person name="Chen C."/>
            <person name="Cichocki N."/>
            <person name="Clum A."/>
            <person name="Culley D."/>
            <person name="Crous P.W."/>
            <person name="Fauchery L."/>
            <person name="Girlanda M."/>
            <person name="Hayes R."/>
            <person name="Keri Z."/>
            <person name="Labutti K."/>
            <person name="Lipzen A."/>
            <person name="Lombard V."/>
            <person name="Magnuson J."/>
            <person name="Maillard F."/>
            <person name="Morin E."/>
            <person name="Murat C."/>
            <person name="Nolan M."/>
            <person name="Ohm R."/>
            <person name="Pangilinan J."/>
            <person name="Pereira M."/>
            <person name="Perotto S."/>
            <person name="Peter M."/>
            <person name="Riley R."/>
            <person name="Sitrit Y."/>
            <person name="Stielow B."/>
            <person name="Szollosi G."/>
            <person name="Zifcakova L."/>
            <person name="Stursova M."/>
            <person name="Spatafora J.W."/>
            <person name="Tedersoo L."/>
            <person name="Vaario L.-M."/>
            <person name="Yamada A."/>
            <person name="Yan M."/>
            <person name="Wang P."/>
            <person name="Xu J."/>
            <person name="Bruns T."/>
            <person name="Baldrian P."/>
            <person name="Vilgalys R."/>
            <person name="Henrissat B."/>
            <person name="Grigoriev I.V."/>
            <person name="Hibbett D."/>
            <person name="Nagy L.G."/>
            <person name="Martin F.M."/>
        </authorList>
    </citation>
    <scope>NUCLEOTIDE SEQUENCE</scope>
    <source>
        <strain evidence="1">UH-Tt-Lm1</strain>
    </source>
</reference>
<gene>
    <name evidence="1" type="ORF">BJ322DRAFT_1104665</name>
</gene>
<dbReference type="AlphaFoldDB" id="A0A9P6HR49"/>